<name>A0A1X7HFB5_9BACL</name>
<reference evidence="1 2" key="1">
    <citation type="submission" date="2017-04" db="EMBL/GenBank/DDBJ databases">
        <authorList>
            <person name="Afonso C.L."/>
            <person name="Miller P.J."/>
            <person name="Scott M.A."/>
            <person name="Spackman E."/>
            <person name="Goraichik I."/>
            <person name="Dimitrov K.M."/>
            <person name="Suarez D.L."/>
            <person name="Swayne D.E."/>
        </authorList>
    </citation>
    <scope>NUCLEOTIDE SEQUENCE [LARGE SCALE GENOMIC DNA]</scope>
    <source>
        <strain evidence="1 2">N3/975</strain>
    </source>
</reference>
<gene>
    <name evidence="1" type="ORF">SAMN05661091_3002</name>
</gene>
<evidence type="ECO:0000313" key="2">
    <source>
        <dbReference type="Proteomes" id="UP000192940"/>
    </source>
</evidence>
<keyword evidence="2" id="KW-1185">Reference proteome</keyword>
<organism evidence="1 2">
    <name type="scientific">Paenibacillus uliginis N3/975</name>
    <dbReference type="NCBI Taxonomy" id="1313296"/>
    <lineage>
        <taxon>Bacteria</taxon>
        <taxon>Bacillati</taxon>
        <taxon>Bacillota</taxon>
        <taxon>Bacilli</taxon>
        <taxon>Bacillales</taxon>
        <taxon>Paenibacillaceae</taxon>
        <taxon>Paenibacillus</taxon>
    </lineage>
</organism>
<dbReference type="AlphaFoldDB" id="A0A1X7HFB5"/>
<sequence>MTDAKLAIVEGAECVLKRLYGRGVFVWNRTVGKPIKGAVEDNEGRKRTADFYLIRPHKPLFPSKNGRFGTVQHMQLS</sequence>
<protein>
    <submittedName>
        <fullName evidence="1">Uncharacterized protein</fullName>
    </submittedName>
</protein>
<dbReference type="Proteomes" id="UP000192940">
    <property type="component" value="Chromosome I"/>
</dbReference>
<dbReference type="EMBL" id="LT840184">
    <property type="protein sequence ID" value="SMF85440.1"/>
    <property type="molecule type" value="Genomic_DNA"/>
</dbReference>
<evidence type="ECO:0000313" key="1">
    <source>
        <dbReference type="EMBL" id="SMF85440.1"/>
    </source>
</evidence>
<accession>A0A1X7HFB5</accession>
<proteinExistence type="predicted"/>